<dbReference type="InterPro" id="IPR029044">
    <property type="entry name" value="Nucleotide-diphossugar_trans"/>
</dbReference>
<comment type="catalytic activity">
    <reaction evidence="3">
        <text>2-C-methyl-D-erythritol 4-phosphate + CTP + H(+) = 4-CDP-2-C-methyl-D-erythritol + diphosphate</text>
        <dbReference type="Rhea" id="RHEA:13429"/>
        <dbReference type="ChEBI" id="CHEBI:15378"/>
        <dbReference type="ChEBI" id="CHEBI:33019"/>
        <dbReference type="ChEBI" id="CHEBI:37563"/>
        <dbReference type="ChEBI" id="CHEBI:57823"/>
        <dbReference type="ChEBI" id="CHEBI:58262"/>
        <dbReference type="EC" id="2.7.7.60"/>
    </reaction>
</comment>
<keyword evidence="1 3" id="KW-0808">Transferase</keyword>
<dbReference type="InterPro" id="IPR001228">
    <property type="entry name" value="IspD"/>
</dbReference>
<dbReference type="GO" id="GO:0050518">
    <property type="term" value="F:2-C-methyl-D-erythritol 4-phosphate cytidylyltransferase activity"/>
    <property type="evidence" value="ECO:0007669"/>
    <property type="project" value="UniProtKB-UniRule"/>
</dbReference>
<feature type="site" description="Positions MEP for the nucleophilic attack" evidence="3">
    <location>
        <position position="217"/>
    </location>
</feature>
<dbReference type="SUPFAM" id="SSF53448">
    <property type="entry name" value="Nucleotide-diphospho-sugar transferases"/>
    <property type="match status" value="1"/>
</dbReference>
<dbReference type="AlphaFoldDB" id="A0A1F4TS03"/>
<dbReference type="CDD" id="cd02516">
    <property type="entry name" value="CDP-ME_synthetase"/>
    <property type="match status" value="1"/>
</dbReference>
<evidence type="ECO:0000256" key="2">
    <source>
        <dbReference type="ARBA" id="ARBA00022695"/>
    </source>
</evidence>
<feature type="site" description="Transition state stabilizer" evidence="3">
    <location>
        <position position="15"/>
    </location>
</feature>
<dbReference type="InterPro" id="IPR034683">
    <property type="entry name" value="IspD/TarI"/>
</dbReference>
<gene>
    <name evidence="3" type="primary">ispD</name>
    <name evidence="4" type="ORF">A2462_05520</name>
</gene>
<feature type="site" description="Positions MEP for the nucleophilic attack" evidence="3">
    <location>
        <position position="162"/>
    </location>
</feature>
<dbReference type="FunFam" id="3.90.550.10:FF:000003">
    <property type="entry name" value="2-C-methyl-D-erythritol 4-phosphate cytidylyltransferase"/>
    <property type="match status" value="1"/>
</dbReference>
<name>A0A1F4TS03_UNCSA</name>
<comment type="caution">
    <text evidence="4">The sequence shown here is derived from an EMBL/GenBank/DDBJ whole genome shotgun (WGS) entry which is preliminary data.</text>
</comment>
<dbReference type="InterPro" id="IPR050088">
    <property type="entry name" value="IspD/TarI_cytidylyltransf_bact"/>
</dbReference>
<accession>A0A1F4TS03</accession>
<comment type="pathway">
    <text evidence="3">Isoprenoid biosynthesis; isopentenyl diphosphate biosynthesis via DXP pathway; isopentenyl diphosphate from 1-deoxy-D-xylulose 5-phosphate: step 2/6.</text>
</comment>
<comment type="similarity">
    <text evidence="3">Belongs to the IspD/TarI cytidylyltransferase family. IspD subfamily.</text>
</comment>
<proteinExistence type="inferred from homology"/>
<organism evidence="4 5">
    <name type="scientific">candidate division WOR-1 bacterium RIFOXYC2_FULL_41_25</name>
    <dbReference type="NCBI Taxonomy" id="1802586"/>
    <lineage>
        <taxon>Bacteria</taxon>
        <taxon>Bacillati</taxon>
        <taxon>Saganbacteria</taxon>
    </lineage>
</organism>
<dbReference type="EC" id="2.7.7.60" evidence="3"/>
<protein>
    <recommendedName>
        <fullName evidence="3">2-C-methyl-D-erythritol 4-phosphate cytidylyltransferase</fullName>
        <ecNumber evidence="3">2.7.7.60</ecNumber>
    </recommendedName>
    <alternativeName>
        <fullName evidence="3">4-diphosphocytidyl-2C-methyl-D-erythritol synthase</fullName>
    </alternativeName>
    <alternativeName>
        <fullName evidence="3">MEP cytidylyltransferase</fullName>
        <shortName evidence="3">MCT</shortName>
    </alternativeName>
</protein>
<evidence type="ECO:0000313" key="4">
    <source>
        <dbReference type="EMBL" id="OGC34843.1"/>
    </source>
</evidence>
<feature type="site" description="Transition state stabilizer" evidence="3">
    <location>
        <position position="20"/>
    </location>
</feature>
<reference evidence="4 5" key="1">
    <citation type="journal article" date="2016" name="Nat. Commun.">
        <title>Thousands of microbial genomes shed light on interconnected biogeochemical processes in an aquifer system.</title>
        <authorList>
            <person name="Anantharaman K."/>
            <person name="Brown C.T."/>
            <person name="Hug L.A."/>
            <person name="Sharon I."/>
            <person name="Castelle C.J."/>
            <person name="Probst A.J."/>
            <person name="Thomas B.C."/>
            <person name="Singh A."/>
            <person name="Wilkins M.J."/>
            <person name="Karaoz U."/>
            <person name="Brodie E.L."/>
            <person name="Williams K.H."/>
            <person name="Hubbard S.S."/>
            <person name="Banfield J.F."/>
        </authorList>
    </citation>
    <scope>NUCLEOTIDE SEQUENCE [LARGE SCALE GENOMIC DNA]</scope>
</reference>
<dbReference type="UniPathway" id="UPA00056">
    <property type="reaction ID" value="UER00093"/>
</dbReference>
<dbReference type="PANTHER" id="PTHR32125">
    <property type="entry name" value="2-C-METHYL-D-ERYTHRITOL 4-PHOSPHATE CYTIDYLYLTRANSFERASE, CHLOROPLASTIC"/>
    <property type="match status" value="1"/>
</dbReference>
<dbReference type="NCBIfam" id="TIGR00453">
    <property type="entry name" value="ispD"/>
    <property type="match status" value="1"/>
</dbReference>
<sequence>MKTIAIITAAGFGKRMGQPKQFLEIAGKSMLELAIAVFEGCSVIAGIVLVVNEGDLEKAKQFQFSKLQKIVAGGNERQDSVYNGIKALPEDTDIVAIHDGARPFVTPEIIERAVEEAKQSGAVVVGVPVKDTIKQVQTSKIKDQNKSQFPNSNFQIQRTLDRDTLWLAQTPQVFRKELLVRAYKAGYNKGVVTDDAMLVEKLDVPVVMVMGSYQNIKITTPEDLRIAEGLIKGVKE</sequence>
<dbReference type="PANTHER" id="PTHR32125:SF4">
    <property type="entry name" value="2-C-METHYL-D-ERYTHRITOL 4-PHOSPHATE CYTIDYLYLTRANSFERASE, CHLOROPLASTIC"/>
    <property type="match status" value="1"/>
</dbReference>
<dbReference type="GO" id="GO:0019288">
    <property type="term" value="P:isopentenyl diphosphate biosynthetic process, methylerythritol 4-phosphate pathway"/>
    <property type="evidence" value="ECO:0007669"/>
    <property type="project" value="UniProtKB-UniRule"/>
</dbReference>
<keyword evidence="3" id="KW-0414">Isoprene biosynthesis</keyword>
<dbReference type="EMBL" id="MEUI01000012">
    <property type="protein sequence ID" value="OGC34843.1"/>
    <property type="molecule type" value="Genomic_DNA"/>
</dbReference>
<comment type="function">
    <text evidence="3">Catalyzes the formation of 4-diphosphocytidyl-2-C-methyl-D-erythritol from CTP and 2-C-methyl-D-erythritol 4-phosphate (MEP).</text>
</comment>
<dbReference type="HAMAP" id="MF_00108">
    <property type="entry name" value="IspD"/>
    <property type="match status" value="1"/>
</dbReference>
<keyword evidence="2 3" id="KW-0548">Nucleotidyltransferase</keyword>
<evidence type="ECO:0000256" key="3">
    <source>
        <dbReference type="HAMAP-Rule" id="MF_00108"/>
    </source>
</evidence>
<dbReference type="Proteomes" id="UP000177309">
    <property type="component" value="Unassembled WGS sequence"/>
</dbReference>
<evidence type="ECO:0000313" key="5">
    <source>
        <dbReference type="Proteomes" id="UP000177309"/>
    </source>
</evidence>
<evidence type="ECO:0000256" key="1">
    <source>
        <dbReference type="ARBA" id="ARBA00022679"/>
    </source>
</evidence>
<dbReference type="Pfam" id="PF01128">
    <property type="entry name" value="IspD"/>
    <property type="match status" value="1"/>
</dbReference>
<dbReference type="Gene3D" id="3.90.550.10">
    <property type="entry name" value="Spore Coat Polysaccharide Biosynthesis Protein SpsA, Chain A"/>
    <property type="match status" value="1"/>
</dbReference>